<sequence>MAIKENIEAIKDELSTQEQFLEGMIKGERFFKKYKFLFIALIVLGVVALIGFYALKFVEQNRVENTNLAYSKILENSNDQNAIELLKKDAPSLYALVKFKEFQDKNDTSSIQTLLNENIDPALKQIFSAYTGNASGEILGDYDTLLKGYKLLKDNKISEANIEFSKIPQDSALISIVKNLQHYQGNK</sequence>
<evidence type="ECO:0000256" key="1">
    <source>
        <dbReference type="SAM" id="Phobius"/>
    </source>
</evidence>
<evidence type="ECO:0000313" key="3">
    <source>
        <dbReference type="Proteomes" id="UP000503264"/>
    </source>
</evidence>
<dbReference type="RefSeq" id="WP_171993731.1">
    <property type="nucleotide sequence ID" value="NZ_CP012542.1"/>
</dbReference>
<organism evidence="2 3">
    <name type="scientific">Campylobacter mucosalis CCUG 21559</name>
    <dbReference type="NCBI Taxonomy" id="1032067"/>
    <lineage>
        <taxon>Bacteria</taxon>
        <taxon>Pseudomonadati</taxon>
        <taxon>Campylobacterota</taxon>
        <taxon>Epsilonproteobacteria</taxon>
        <taxon>Campylobacterales</taxon>
        <taxon>Campylobacteraceae</taxon>
        <taxon>Campylobacter</taxon>
    </lineage>
</organism>
<keyword evidence="1" id="KW-1133">Transmembrane helix</keyword>
<protein>
    <recommendedName>
        <fullName evidence="4">Tetratricopeptide repeat-like domain-containing protein</fullName>
    </recommendedName>
</protein>
<gene>
    <name evidence="2" type="ORF">CMUC_0954</name>
</gene>
<name>A0A6G5QGA4_9BACT</name>
<keyword evidence="1" id="KW-0472">Membrane</keyword>
<dbReference type="Proteomes" id="UP000503264">
    <property type="component" value="Chromosome"/>
</dbReference>
<dbReference type="AlphaFoldDB" id="A0A6G5QGA4"/>
<evidence type="ECO:0008006" key="4">
    <source>
        <dbReference type="Google" id="ProtNLM"/>
    </source>
</evidence>
<keyword evidence="3" id="KW-1185">Reference proteome</keyword>
<reference evidence="2 3" key="1">
    <citation type="submission" date="2016-07" db="EMBL/GenBank/DDBJ databases">
        <title>Comparative genomics of the Campylobacter concisus group.</title>
        <authorList>
            <person name="Miller W.G."/>
            <person name="Yee E."/>
            <person name="Chapman M.H."/>
            <person name="Huynh S."/>
            <person name="Bono J.L."/>
            <person name="On S.L.W."/>
            <person name="StLeger J."/>
            <person name="Foster G."/>
            <person name="Parker C.T."/>
        </authorList>
    </citation>
    <scope>NUCLEOTIDE SEQUENCE [LARGE SCALE GENOMIC DNA]</scope>
    <source>
        <strain evidence="2 3">CCUG 21559</strain>
    </source>
</reference>
<feature type="transmembrane region" description="Helical" evidence="1">
    <location>
        <begin position="36"/>
        <end position="55"/>
    </location>
</feature>
<evidence type="ECO:0000313" key="2">
    <source>
        <dbReference type="EMBL" id="QCD44743.1"/>
    </source>
</evidence>
<proteinExistence type="predicted"/>
<keyword evidence="1" id="KW-0812">Transmembrane</keyword>
<dbReference type="EMBL" id="CP012542">
    <property type="protein sequence ID" value="QCD44743.1"/>
    <property type="molecule type" value="Genomic_DNA"/>
</dbReference>
<accession>A0A6G5QGA4</accession>